<comment type="similarity">
    <text evidence="1">Belongs to the glycosyltransferase 2 family.</text>
</comment>
<keyword evidence="2 6" id="KW-0328">Glycosyltransferase</keyword>
<feature type="domain" description="Glycosyltransferase 2-like" evidence="5">
    <location>
        <begin position="41"/>
        <end position="209"/>
    </location>
</feature>
<protein>
    <submittedName>
        <fullName evidence="6">Glycosyltransferase</fullName>
        <ecNumber evidence="6">2.4.-.-</ecNumber>
    </submittedName>
</protein>
<evidence type="ECO:0000256" key="2">
    <source>
        <dbReference type="ARBA" id="ARBA00022676"/>
    </source>
</evidence>
<gene>
    <name evidence="6" type="ORF">ABGB03_00765</name>
</gene>
<feature type="transmembrane region" description="Helical" evidence="4">
    <location>
        <begin position="6"/>
        <end position="26"/>
    </location>
</feature>
<dbReference type="InterPro" id="IPR029044">
    <property type="entry name" value="Nucleotide-diphossugar_trans"/>
</dbReference>
<evidence type="ECO:0000256" key="3">
    <source>
        <dbReference type="ARBA" id="ARBA00022679"/>
    </source>
</evidence>
<accession>A0AAU7BTG4</accession>
<dbReference type="GO" id="GO:0016757">
    <property type="term" value="F:glycosyltransferase activity"/>
    <property type="evidence" value="ECO:0007669"/>
    <property type="project" value="UniProtKB-KW"/>
</dbReference>
<evidence type="ECO:0000259" key="5">
    <source>
        <dbReference type="Pfam" id="PF00535"/>
    </source>
</evidence>
<sequence>MIFIILITTILYCLLIGFFVIGFNRVKSFEEPFLRNLTRFTIVVPFRNEEENLPDLIKSLESLNYSKNHFEVLFVDDDSTDNSVELCSRLLSCSQLDFKIIKNKRSSNSPKKDAITTAINNAKYYWIATTDADCEVPNRWLETSNSFINSYDVAMIVAPVTYTSSDSFLKQFQTLDVLSLQAVTIAGFGLSLPFLCNGANLFYRKDLFEELNGFDNNNDIASGDDIFLLEKAVKKYPKLVKYLKSTNAIIFTKAETSLSALIQQRIRWTAKTSTYKNTFGKFVGILVLTMNSLVVTTLFLSIFGLFSWLYFTIFLTSKLAMDYLLLSKSTRFFNQTNLLNNYFFSGLLYPFFTVFVAFKAMFSKYKWKGRSFKK</sequence>
<dbReference type="PANTHER" id="PTHR43630">
    <property type="entry name" value="POLY-BETA-1,6-N-ACETYL-D-GLUCOSAMINE SYNTHASE"/>
    <property type="match status" value="1"/>
</dbReference>
<feature type="transmembrane region" description="Helical" evidence="4">
    <location>
        <begin position="282"/>
        <end position="311"/>
    </location>
</feature>
<dbReference type="SUPFAM" id="SSF53448">
    <property type="entry name" value="Nucleotide-diphospho-sugar transferases"/>
    <property type="match status" value="1"/>
</dbReference>
<dbReference type="EC" id="2.4.-.-" evidence="6"/>
<dbReference type="AlphaFoldDB" id="A0AAU7BTG4"/>
<keyword evidence="4" id="KW-1133">Transmembrane helix</keyword>
<keyword evidence="4" id="KW-0472">Membrane</keyword>
<organism evidence="6">
    <name type="scientific">Pontimicrobium sp. SW4</name>
    <dbReference type="NCBI Taxonomy" id="3153519"/>
    <lineage>
        <taxon>Bacteria</taxon>
        <taxon>Pseudomonadati</taxon>
        <taxon>Bacteroidota</taxon>
        <taxon>Flavobacteriia</taxon>
        <taxon>Flavobacteriales</taxon>
        <taxon>Flavobacteriaceae</taxon>
        <taxon>Pontimicrobium</taxon>
    </lineage>
</organism>
<reference evidence="6" key="1">
    <citation type="submission" date="2024-05" db="EMBL/GenBank/DDBJ databases">
        <title>Pontimicrobium maritimus sp. nov., isolated form sea water.</title>
        <authorList>
            <person name="Muhammad N."/>
            <person name="Vuong T.Q."/>
            <person name="Han H.L."/>
            <person name="Kim S.-G."/>
        </authorList>
    </citation>
    <scope>NUCLEOTIDE SEQUENCE</scope>
    <source>
        <strain evidence="6">SW4</strain>
    </source>
</reference>
<dbReference type="CDD" id="cd04192">
    <property type="entry name" value="GT_2_like_e"/>
    <property type="match status" value="1"/>
</dbReference>
<dbReference type="RefSeq" id="WP_347924001.1">
    <property type="nucleotide sequence ID" value="NZ_CP157199.1"/>
</dbReference>
<name>A0AAU7BTG4_9FLAO</name>
<dbReference type="InterPro" id="IPR001173">
    <property type="entry name" value="Glyco_trans_2-like"/>
</dbReference>
<dbReference type="EMBL" id="CP157199">
    <property type="protein sequence ID" value="XBG61452.1"/>
    <property type="molecule type" value="Genomic_DNA"/>
</dbReference>
<proteinExistence type="inferred from homology"/>
<evidence type="ECO:0000313" key="6">
    <source>
        <dbReference type="EMBL" id="XBG61452.1"/>
    </source>
</evidence>
<dbReference type="Gene3D" id="3.90.550.10">
    <property type="entry name" value="Spore Coat Polysaccharide Biosynthesis Protein SpsA, Chain A"/>
    <property type="match status" value="1"/>
</dbReference>
<keyword evidence="4" id="KW-0812">Transmembrane</keyword>
<evidence type="ECO:0000256" key="4">
    <source>
        <dbReference type="SAM" id="Phobius"/>
    </source>
</evidence>
<keyword evidence="3 6" id="KW-0808">Transferase</keyword>
<dbReference type="PANTHER" id="PTHR43630:SF1">
    <property type="entry name" value="POLY-BETA-1,6-N-ACETYL-D-GLUCOSAMINE SYNTHASE"/>
    <property type="match status" value="1"/>
</dbReference>
<evidence type="ECO:0000256" key="1">
    <source>
        <dbReference type="ARBA" id="ARBA00006739"/>
    </source>
</evidence>
<feature type="transmembrane region" description="Helical" evidence="4">
    <location>
        <begin position="342"/>
        <end position="362"/>
    </location>
</feature>
<dbReference type="Pfam" id="PF00535">
    <property type="entry name" value="Glycos_transf_2"/>
    <property type="match status" value="1"/>
</dbReference>